<protein>
    <recommendedName>
        <fullName evidence="4">Phage shock protein B</fullName>
    </recommendedName>
</protein>
<evidence type="ECO:0000256" key="1">
    <source>
        <dbReference type="SAM" id="Phobius"/>
    </source>
</evidence>
<evidence type="ECO:0008006" key="4">
    <source>
        <dbReference type="Google" id="ProtNLM"/>
    </source>
</evidence>
<proteinExistence type="predicted"/>
<keyword evidence="1" id="KW-0472">Membrane</keyword>
<gene>
    <name evidence="2" type="ORF">CKW00_04415</name>
</gene>
<organism evidence="2 3">
    <name type="scientific">Salimicrobium humidisoli</name>
    <dbReference type="NCBI Taxonomy" id="2029857"/>
    <lineage>
        <taxon>Bacteria</taxon>
        <taxon>Bacillati</taxon>
        <taxon>Bacillota</taxon>
        <taxon>Bacilli</taxon>
        <taxon>Bacillales</taxon>
        <taxon>Bacillaceae</taxon>
        <taxon>Salimicrobium</taxon>
    </lineage>
</organism>
<feature type="transmembrane region" description="Helical" evidence="1">
    <location>
        <begin position="6"/>
        <end position="25"/>
    </location>
</feature>
<comment type="caution">
    <text evidence="2">The sequence shown here is derived from an EMBL/GenBank/DDBJ whole genome shotgun (WGS) entry which is preliminary data.</text>
</comment>
<evidence type="ECO:0000313" key="3">
    <source>
        <dbReference type="Proteomes" id="UP000217561"/>
    </source>
</evidence>
<dbReference type="RefSeq" id="WP_095821565.1">
    <property type="nucleotide sequence ID" value="NZ_NSGH01000005.1"/>
</dbReference>
<reference evidence="2 3" key="1">
    <citation type="submission" date="2017-08" db="EMBL/GenBank/DDBJ databases">
        <title>Salimicrobium alkalisoli sp. nov., isolated from saline alkaline soil.</title>
        <authorList>
            <person name="Zhang G."/>
            <person name="Xiong Q."/>
        </authorList>
    </citation>
    <scope>NUCLEOTIDE SEQUENCE [LARGE SCALE GENOMIC DNA]</scope>
    <source>
        <strain evidence="2 3">WN024</strain>
    </source>
</reference>
<dbReference type="EMBL" id="NSGH01000005">
    <property type="protein sequence ID" value="PBB06279.1"/>
    <property type="molecule type" value="Genomic_DNA"/>
</dbReference>
<keyword evidence="1" id="KW-0812">Transmembrane</keyword>
<accession>A0ABX4HTY2</accession>
<dbReference type="Proteomes" id="UP000217561">
    <property type="component" value="Unassembled WGS sequence"/>
</dbReference>
<evidence type="ECO:0000313" key="2">
    <source>
        <dbReference type="EMBL" id="PBB06279.1"/>
    </source>
</evidence>
<keyword evidence="1" id="KW-1133">Transmembrane helix</keyword>
<name>A0ABX4HTY2_9BACI</name>
<keyword evidence="3" id="KW-1185">Reference proteome</keyword>
<sequence>MDVLVFIVICLVILALPVAVIYWGLKQMAGALKPKIDEFSEQKDRMESLEKRIDVLERKLDEK</sequence>